<dbReference type="AlphaFoldDB" id="A0A0G0N344"/>
<sequence>MEIKSIKATRQPDKVLLVFTNNFVLPVPVEEISRQSLAKNLEVNPKLLQKLINISLYFYGYNLCLRQIAFSPKNQAILERKLKQYLPRQILKLKLNQYQPDLNLIIQKVIQKLNSQNLIDESGFTFSYIRRYPKKSSKQINYELSLLKVPPKLITKALAQSNILNDQQKIEKLVVKKIKLLDNPDTKIKLIASLVRHGYQYQDIKAVIDDLTKKQ</sequence>
<dbReference type="EMBL" id="LBUT01000002">
    <property type="protein sequence ID" value="KKQ71556.1"/>
    <property type="molecule type" value="Genomic_DNA"/>
</dbReference>
<dbReference type="STRING" id="1618490.US90_C0002G0039"/>
<accession>A0A0G0N344</accession>
<protein>
    <submittedName>
        <fullName evidence="1">Regulatory protein RecX</fullName>
    </submittedName>
</protein>
<reference evidence="1 2" key="1">
    <citation type="journal article" date="2015" name="Nature">
        <title>rRNA introns, odd ribosomes, and small enigmatic genomes across a large radiation of phyla.</title>
        <authorList>
            <person name="Brown C.T."/>
            <person name="Hug L.A."/>
            <person name="Thomas B.C."/>
            <person name="Sharon I."/>
            <person name="Castelle C.J."/>
            <person name="Singh A."/>
            <person name="Wilkins M.J."/>
            <person name="Williams K.H."/>
            <person name="Banfield J.F."/>
        </authorList>
    </citation>
    <scope>NUCLEOTIDE SEQUENCE [LARGE SCALE GENOMIC DNA]</scope>
</reference>
<evidence type="ECO:0000313" key="2">
    <source>
        <dbReference type="Proteomes" id="UP000034406"/>
    </source>
</evidence>
<dbReference type="InterPro" id="IPR036388">
    <property type="entry name" value="WH-like_DNA-bd_sf"/>
</dbReference>
<organism evidence="1 2">
    <name type="scientific">Candidatus Shapirobacteria bacterium GW2011_GWE2_38_30</name>
    <dbReference type="NCBI Taxonomy" id="1618490"/>
    <lineage>
        <taxon>Bacteria</taxon>
        <taxon>Candidatus Shapironibacteriota</taxon>
    </lineage>
</organism>
<dbReference type="Gene3D" id="1.10.10.10">
    <property type="entry name" value="Winged helix-like DNA-binding domain superfamily/Winged helix DNA-binding domain"/>
    <property type="match status" value="2"/>
</dbReference>
<proteinExistence type="predicted"/>
<name>A0A0G0N344_9BACT</name>
<evidence type="ECO:0000313" key="1">
    <source>
        <dbReference type="EMBL" id="KKQ71556.1"/>
    </source>
</evidence>
<dbReference type="Proteomes" id="UP000034406">
    <property type="component" value="Unassembled WGS sequence"/>
</dbReference>
<gene>
    <name evidence="1" type="ORF">US90_C0002G0039</name>
</gene>
<comment type="caution">
    <text evidence="1">The sequence shown here is derived from an EMBL/GenBank/DDBJ whole genome shotgun (WGS) entry which is preliminary data.</text>
</comment>